<evidence type="ECO:0000313" key="1">
    <source>
        <dbReference type="EMBL" id="MBC2478629.1"/>
    </source>
</evidence>
<dbReference type="AlphaFoldDB" id="A0AAW3WI82"/>
<feature type="non-terminal residue" evidence="1">
    <location>
        <position position="1"/>
    </location>
</feature>
<name>A0AAW3WI82_CLOBE</name>
<dbReference type="Pfam" id="PF04860">
    <property type="entry name" value="Phage_portal"/>
    <property type="match status" value="1"/>
</dbReference>
<proteinExistence type="predicted"/>
<comment type="caution">
    <text evidence="1">The sequence shown here is derived from an EMBL/GenBank/DDBJ whole genome shotgun (WGS) entry which is preliminary data.</text>
</comment>
<dbReference type="InterPro" id="IPR006944">
    <property type="entry name" value="Phage/GTA_portal"/>
</dbReference>
<evidence type="ECO:0000313" key="2">
    <source>
        <dbReference type="Proteomes" id="UP001194098"/>
    </source>
</evidence>
<dbReference type="EMBL" id="JABAGV010000606">
    <property type="protein sequence ID" value="MBC2478629.1"/>
    <property type="molecule type" value="Genomic_DNA"/>
</dbReference>
<reference evidence="1" key="2">
    <citation type="journal article" date="2022" name="Nat. Biotechnol.">
        <title>Carbon-negative production of acetone and isopropanol by gas fermentation at industrial pilot scale.</title>
        <authorList>
            <person name="Liew F.E."/>
            <person name="Nogle R."/>
            <person name="Abdalla T."/>
            <person name="Rasor B.J."/>
            <person name="Canter C."/>
            <person name="Jensen R.O."/>
            <person name="Wang L."/>
            <person name="Strutz J."/>
            <person name="Chirania P."/>
            <person name="De Tissera S."/>
            <person name="Mueller A.P."/>
            <person name="Ruan Z."/>
            <person name="Gao A."/>
            <person name="Tran L."/>
            <person name="Engle N.L."/>
            <person name="Bromley J.C."/>
            <person name="Daniell J."/>
            <person name="Conrado R."/>
            <person name="Tschaplinski T.J."/>
            <person name="Giannone R.J."/>
            <person name="Hettich R.L."/>
            <person name="Karim A.S."/>
            <person name="Simpson S.D."/>
            <person name="Brown S.D."/>
            <person name="Leang C."/>
            <person name="Jewett M.C."/>
            <person name="Kopke M."/>
        </authorList>
    </citation>
    <scope>NUCLEOTIDE SEQUENCE</scope>
    <source>
        <strain evidence="1">DJ015</strain>
    </source>
</reference>
<organism evidence="1 2">
    <name type="scientific">Clostridium beijerinckii</name>
    <name type="common">Clostridium MP</name>
    <dbReference type="NCBI Taxonomy" id="1520"/>
    <lineage>
        <taxon>Bacteria</taxon>
        <taxon>Bacillati</taxon>
        <taxon>Bacillota</taxon>
        <taxon>Clostridia</taxon>
        <taxon>Eubacteriales</taxon>
        <taxon>Clostridiaceae</taxon>
        <taxon>Clostridium</taxon>
    </lineage>
</organism>
<protein>
    <submittedName>
        <fullName evidence="1">Phage portal protein</fullName>
    </submittedName>
</protein>
<reference evidence="1" key="1">
    <citation type="submission" date="2020-04" db="EMBL/GenBank/DDBJ databases">
        <authorList>
            <person name="Brown S."/>
        </authorList>
    </citation>
    <scope>NUCLEOTIDE SEQUENCE</scope>
    <source>
        <strain evidence="1">DJ015</strain>
    </source>
</reference>
<sequence length="195" mass="22096">QGIVKAVKNSGVIRWLLKFNNSLRPEDIKKNVEDFTKSFLATSNEGGAAGVDSKSEATQIHPDDYVPNAAQIDRTTKRIYSFFNTNEKIVQSNYNEDEWNAYYESEIEPLAMQLSNEYTRKLFNRRERGFGNRIIFAANNLQYASMSTKLGLLAMVDRGALTANEWREVINLPPIEDGDKPIRRLDTQVVGGGEK</sequence>
<accession>A0AAW3WI82</accession>
<dbReference type="Proteomes" id="UP001194098">
    <property type="component" value="Unassembled WGS sequence"/>
</dbReference>
<dbReference type="RefSeq" id="WP_185687472.1">
    <property type="nucleotide sequence ID" value="NZ_JABAGV010000606.1"/>
</dbReference>
<gene>
    <name evidence="1" type="ORF">HGI39_28995</name>
</gene>